<dbReference type="Pfam" id="PF02441">
    <property type="entry name" value="Flavoprotein"/>
    <property type="match status" value="1"/>
</dbReference>
<dbReference type="PANTHER" id="PTHR14359:SF6">
    <property type="entry name" value="PHOSPHOPANTOTHENOYLCYSTEINE DECARBOXYLASE"/>
    <property type="match status" value="1"/>
</dbReference>
<comment type="caution">
    <text evidence="7">The sequence shown here is derived from an EMBL/GenBank/DDBJ whole genome shotgun (WGS) entry which is preliminary data.</text>
</comment>
<proteinExistence type="inferred from homology"/>
<dbReference type="EC" id="4.1.1.36" evidence="3"/>
<dbReference type="SUPFAM" id="SSF52507">
    <property type="entry name" value="Homo-oligomeric flavin-containing Cys decarboxylases, HFCD"/>
    <property type="match status" value="1"/>
</dbReference>
<dbReference type="Pfam" id="PF04127">
    <property type="entry name" value="DFP"/>
    <property type="match status" value="1"/>
</dbReference>
<keyword evidence="8" id="KW-1185">Reference proteome</keyword>
<comment type="similarity">
    <text evidence="3 4">In the N-terminal section; belongs to the HFCD (homo-oligomeric flavin containing Cys decarboxylase) superfamily.</text>
</comment>
<dbReference type="SUPFAM" id="SSF102645">
    <property type="entry name" value="CoaB-like"/>
    <property type="match status" value="1"/>
</dbReference>
<keyword evidence="3" id="KW-0511">Multifunctional enzyme</keyword>
<evidence type="ECO:0000313" key="7">
    <source>
        <dbReference type="EMBL" id="NEN25499.1"/>
    </source>
</evidence>
<dbReference type="GO" id="GO:0071513">
    <property type="term" value="C:phosphopantothenoylcysteine decarboxylase complex"/>
    <property type="evidence" value="ECO:0007669"/>
    <property type="project" value="TreeGrafter"/>
</dbReference>
<dbReference type="GO" id="GO:0015937">
    <property type="term" value="P:coenzyme A biosynthetic process"/>
    <property type="evidence" value="ECO:0007669"/>
    <property type="project" value="UniProtKB-UniRule"/>
</dbReference>
<feature type="domain" description="DNA/pantothenate metabolism flavoprotein C-terminal" evidence="6">
    <location>
        <begin position="188"/>
        <end position="397"/>
    </location>
</feature>
<sequence>MGLLEGKHVLLGITGSIAAYKSAFIVRDLIKEGADVQVILTPSASDFVTPLTLGTLSKRPVLTQLVKDSELGVWNNHVDLGLWADVFLIAPASANTLAKMAGGEADNLLLTSYLSAKCPVFFAPAMDLDMHAHGANQANIERLVNRGNIHIPSESGELASGLFGAGRMAEPLHIIEFLEAYFTERAPLKNKKVLITAGPTQEPIDPVRYIGNRSTGKMGYEIARAAAALGADVTLISGPVALEPPKNVKTVLVNTAAEMYKETLSRFDKMDIGILSAAVSDYRPVKVADEKIKKSSDNLNIELEKTDDILKSLGAKKKKDQILIGFALETENALENAKKKREEKNCDMIVLNSLRDKGAGFGHDTNKVILILRNKNINLELKPKSEVAKDIFDCIIQEFL</sequence>
<dbReference type="Gene3D" id="3.40.50.10300">
    <property type="entry name" value="CoaB-like"/>
    <property type="match status" value="1"/>
</dbReference>
<dbReference type="NCBIfam" id="TIGR00521">
    <property type="entry name" value="coaBC_dfp"/>
    <property type="match status" value="1"/>
</dbReference>
<dbReference type="InterPro" id="IPR036551">
    <property type="entry name" value="Flavin_trans-like"/>
</dbReference>
<keyword evidence="3" id="KW-0479">Metal-binding</keyword>
<feature type="region of interest" description="Phosphopantothenoylcysteine decarboxylase" evidence="3">
    <location>
        <begin position="1"/>
        <end position="192"/>
    </location>
</feature>
<keyword evidence="3 4" id="KW-0436">Ligase</keyword>
<dbReference type="Gene3D" id="3.40.50.1950">
    <property type="entry name" value="Flavin prenyltransferase-like"/>
    <property type="match status" value="1"/>
</dbReference>
<dbReference type="GO" id="GO:0004633">
    <property type="term" value="F:phosphopantothenoylcysteine decarboxylase activity"/>
    <property type="evidence" value="ECO:0007669"/>
    <property type="project" value="UniProtKB-UniRule"/>
</dbReference>
<gene>
    <name evidence="3 7" type="primary">coaBC</name>
    <name evidence="7" type="ORF">G3O08_18565</name>
</gene>
<comment type="catalytic activity">
    <reaction evidence="3 4">
        <text>(R)-4'-phosphopantothenate + L-cysteine + CTP = N-[(R)-4-phosphopantothenoyl]-L-cysteine + CMP + diphosphate + H(+)</text>
        <dbReference type="Rhea" id="RHEA:19397"/>
        <dbReference type="ChEBI" id="CHEBI:10986"/>
        <dbReference type="ChEBI" id="CHEBI:15378"/>
        <dbReference type="ChEBI" id="CHEBI:33019"/>
        <dbReference type="ChEBI" id="CHEBI:35235"/>
        <dbReference type="ChEBI" id="CHEBI:37563"/>
        <dbReference type="ChEBI" id="CHEBI:59458"/>
        <dbReference type="ChEBI" id="CHEBI:60377"/>
        <dbReference type="EC" id="6.3.2.5"/>
    </reaction>
</comment>
<dbReference type="InterPro" id="IPR007085">
    <property type="entry name" value="DNA/pantothenate-metab_flavo_C"/>
</dbReference>
<evidence type="ECO:0000313" key="8">
    <source>
        <dbReference type="Proteomes" id="UP000486602"/>
    </source>
</evidence>
<dbReference type="Proteomes" id="UP000486602">
    <property type="component" value="Unassembled WGS sequence"/>
</dbReference>
<protein>
    <recommendedName>
        <fullName evidence="3">Coenzyme A biosynthesis bifunctional protein CoaBC</fullName>
    </recommendedName>
    <alternativeName>
        <fullName evidence="3">DNA/pantothenate metabolism flavoprotein</fullName>
    </alternativeName>
    <alternativeName>
        <fullName evidence="3">Phosphopantothenoylcysteine synthetase/decarboxylase</fullName>
        <shortName evidence="3">PPCS-PPCDC</shortName>
    </alternativeName>
    <domain>
        <recommendedName>
            <fullName evidence="3">Phosphopantothenoylcysteine decarboxylase</fullName>
            <shortName evidence="3">PPC decarboxylase</shortName>
            <shortName evidence="3">PPC-DC</shortName>
            <ecNumber evidence="3">4.1.1.36</ecNumber>
        </recommendedName>
        <alternativeName>
            <fullName evidence="3">CoaC</fullName>
        </alternativeName>
    </domain>
    <domain>
        <recommendedName>
            <fullName evidence="3">Phosphopantothenate--cysteine ligase</fullName>
            <ecNumber evidence="3">6.3.2.5</ecNumber>
        </recommendedName>
        <alternativeName>
            <fullName evidence="3">CoaB</fullName>
        </alternativeName>
        <alternativeName>
            <fullName evidence="3">Phosphopantothenoylcysteine synthetase</fullName>
            <shortName evidence="3">PPC synthetase</shortName>
            <shortName evidence="3">PPC-S</shortName>
        </alternativeName>
    </domain>
</protein>
<keyword evidence="3" id="KW-0460">Magnesium</keyword>
<keyword evidence="3 4" id="KW-0285">Flavoprotein</keyword>
<reference evidence="7 8" key="1">
    <citation type="submission" date="2020-02" db="EMBL/GenBank/DDBJ databases">
        <title>Out from the shadows clarifying the taxonomy of the family Cryomorphaceae and related taxa by utilizing the GTDB taxonomic framework.</title>
        <authorList>
            <person name="Bowman J.P."/>
        </authorList>
    </citation>
    <scope>NUCLEOTIDE SEQUENCE [LARGE SCALE GENOMIC DNA]</scope>
    <source>
        <strain evidence="7 8">QSSC 1-22</strain>
    </source>
</reference>
<dbReference type="InterPro" id="IPR003382">
    <property type="entry name" value="Flavoprotein"/>
</dbReference>
<keyword evidence="3 4" id="KW-0288">FMN</keyword>
<comment type="function">
    <text evidence="4">Catalyzes two steps in the biosynthesis of coenzyme A. In the first step cysteine is conjugated to 4'-phosphopantothenate to form 4-phosphopantothenoylcysteine, in the latter compound is decarboxylated to form 4'-phosphopantotheine.</text>
</comment>
<comment type="pathway">
    <text evidence="3 4">Cofactor biosynthesis; coenzyme A biosynthesis; CoA from (R)-pantothenate: step 2/5.</text>
</comment>
<comment type="catalytic activity">
    <reaction evidence="3 4">
        <text>N-[(R)-4-phosphopantothenoyl]-L-cysteine + H(+) = (R)-4'-phosphopantetheine + CO2</text>
        <dbReference type="Rhea" id="RHEA:16793"/>
        <dbReference type="ChEBI" id="CHEBI:15378"/>
        <dbReference type="ChEBI" id="CHEBI:16526"/>
        <dbReference type="ChEBI" id="CHEBI:59458"/>
        <dbReference type="ChEBI" id="CHEBI:61723"/>
        <dbReference type="EC" id="4.1.1.36"/>
    </reaction>
</comment>
<name>A0A7K3WUZ2_9FLAO</name>
<comment type="function">
    <text evidence="3">Catalyzes two sequential steps in the biosynthesis of coenzyme A. In the first step cysteine is conjugated to 4'-phosphopantothenate to form 4-phosphopantothenoylcysteine. In the second step the latter compound is decarboxylated to form 4'-phosphopantotheine.</text>
</comment>
<evidence type="ECO:0000256" key="1">
    <source>
        <dbReference type="ARBA" id="ARBA00022793"/>
    </source>
</evidence>
<dbReference type="RefSeq" id="WP_163286954.1">
    <property type="nucleotide sequence ID" value="NZ_JAAGVY010000056.1"/>
</dbReference>
<accession>A0A7K3WUZ2</accession>
<comment type="pathway">
    <text evidence="3 4">Cofactor biosynthesis; coenzyme A biosynthesis; CoA from (R)-pantothenate: step 3/5.</text>
</comment>
<dbReference type="UniPathway" id="UPA00241">
    <property type="reaction ID" value="UER00353"/>
</dbReference>
<dbReference type="PANTHER" id="PTHR14359">
    <property type="entry name" value="HOMO-OLIGOMERIC FLAVIN CONTAINING CYS DECARBOXYLASE FAMILY"/>
    <property type="match status" value="1"/>
</dbReference>
<feature type="binding site" evidence="3">
    <location>
        <position position="281"/>
    </location>
    <ligand>
        <name>CTP</name>
        <dbReference type="ChEBI" id="CHEBI:37563"/>
    </ligand>
</feature>
<dbReference type="HAMAP" id="MF_02225">
    <property type="entry name" value="CoaBC"/>
    <property type="match status" value="1"/>
</dbReference>
<dbReference type="GO" id="GO:0046872">
    <property type="term" value="F:metal ion binding"/>
    <property type="evidence" value="ECO:0007669"/>
    <property type="project" value="UniProtKB-KW"/>
</dbReference>
<comment type="cofactor">
    <cofactor evidence="3">
        <name>FMN</name>
        <dbReference type="ChEBI" id="CHEBI:58210"/>
    </cofactor>
    <text evidence="3">Binds 1 FMN per subunit.</text>
</comment>
<organism evidence="7 8">
    <name type="scientific">Cryomorpha ignava</name>
    <dbReference type="NCBI Taxonomy" id="101383"/>
    <lineage>
        <taxon>Bacteria</taxon>
        <taxon>Pseudomonadati</taxon>
        <taxon>Bacteroidota</taxon>
        <taxon>Flavobacteriia</taxon>
        <taxon>Flavobacteriales</taxon>
        <taxon>Cryomorphaceae</taxon>
        <taxon>Cryomorpha</taxon>
    </lineage>
</organism>
<dbReference type="InterPro" id="IPR005252">
    <property type="entry name" value="CoaBC"/>
</dbReference>
<feature type="binding site" evidence="3">
    <location>
        <position position="344"/>
    </location>
    <ligand>
        <name>CTP</name>
        <dbReference type="ChEBI" id="CHEBI:37563"/>
    </ligand>
</feature>
<dbReference type="EC" id="6.3.2.5" evidence="3"/>
<comment type="cofactor">
    <cofactor evidence="3">
        <name>Mg(2+)</name>
        <dbReference type="ChEBI" id="CHEBI:18420"/>
    </cofactor>
</comment>
<dbReference type="GO" id="GO:0004632">
    <property type="term" value="F:phosphopantothenate--cysteine ligase activity"/>
    <property type="evidence" value="ECO:0007669"/>
    <property type="project" value="UniProtKB-UniRule"/>
</dbReference>
<comment type="similarity">
    <text evidence="3 4">In the C-terminal section; belongs to the PPC synthetase family.</text>
</comment>
<feature type="domain" description="Flavoprotein" evidence="5">
    <location>
        <begin position="7"/>
        <end position="177"/>
    </location>
</feature>
<feature type="binding site" evidence="3">
    <location>
        <position position="291"/>
    </location>
    <ligand>
        <name>CTP</name>
        <dbReference type="ChEBI" id="CHEBI:37563"/>
    </ligand>
</feature>
<keyword evidence="1 3" id="KW-0210">Decarboxylase</keyword>
<feature type="binding site" evidence="3">
    <location>
        <position position="326"/>
    </location>
    <ligand>
        <name>CTP</name>
        <dbReference type="ChEBI" id="CHEBI:37563"/>
    </ligand>
</feature>
<evidence type="ECO:0000259" key="6">
    <source>
        <dbReference type="Pfam" id="PF04127"/>
    </source>
</evidence>
<feature type="binding site" evidence="3">
    <location>
        <position position="340"/>
    </location>
    <ligand>
        <name>CTP</name>
        <dbReference type="ChEBI" id="CHEBI:37563"/>
    </ligand>
</feature>
<dbReference type="AlphaFoldDB" id="A0A7K3WUZ2"/>
<evidence type="ECO:0000256" key="3">
    <source>
        <dbReference type="HAMAP-Rule" id="MF_02225"/>
    </source>
</evidence>
<keyword evidence="2 3" id="KW-0456">Lyase</keyword>
<evidence type="ECO:0000256" key="4">
    <source>
        <dbReference type="RuleBase" id="RU364078"/>
    </source>
</evidence>
<feature type="region of interest" description="Phosphopantothenate--cysteine ligase" evidence="3">
    <location>
        <begin position="193"/>
        <end position="400"/>
    </location>
</feature>
<evidence type="ECO:0000256" key="2">
    <source>
        <dbReference type="ARBA" id="ARBA00023239"/>
    </source>
</evidence>
<dbReference type="EMBL" id="JAAGVY010000056">
    <property type="protein sequence ID" value="NEN25499.1"/>
    <property type="molecule type" value="Genomic_DNA"/>
</dbReference>
<dbReference type="InterPro" id="IPR035929">
    <property type="entry name" value="CoaB-like_sf"/>
</dbReference>
<dbReference type="GO" id="GO:0015941">
    <property type="term" value="P:pantothenate catabolic process"/>
    <property type="evidence" value="ECO:0007669"/>
    <property type="project" value="InterPro"/>
</dbReference>
<evidence type="ECO:0000259" key="5">
    <source>
        <dbReference type="Pfam" id="PF02441"/>
    </source>
</evidence>
<dbReference type="GO" id="GO:0010181">
    <property type="term" value="F:FMN binding"/>
    <property type="evidence" value="ECO:0007669"/>
    <property type="project" value="UniProtKB-UniRule"/>
</dbReference>
<comment type="caution">
    <text evidence="3">Lacks conserved residue(s) required for the propagation of feature annotation.</text>
</comment>